<evidence type="ECO:0000313" key="3">
    <source>
        <dbReference type="Proteomes" id="UP000886520"/>
    </source>
</evidence>
<dbReference type="PANTHER" id="PTHR34384:SF5">
    <property type="entry name" value="L-2,3-DIAMINOPROPANOATE--CITRATE LIGASE"/>
    <property type="match status" value="1"/>
</dbReference>
<dbReference type="OrthoDB" id="2117718at2759"/>
<dbReference type="AlphaFoldDB" id="A0A9D4U767"/>
<name>A0A9D4U767_ADICA</name>
<evidence type="ECO:0000259" key="1">
    <source>
        <dbReference type="Pfam" id="PF04183"/>
    </source>
</evidence>
<gene>
    <name evidence="2" type="ORF">GOP47_0022807</name>
</gene>
<accession>A0A9D4U767</accession>
<dbReference type="GO" id="GO:0019290">
    <property type="term" value="P:siderophore biosynthetic process"/>
    <property type="evidence" value="ECO:0007669"/>
    <property type="project" value="InterPro"/>
</dbReference>
<proteinExistence type="predicted"/>
<dbReference type="Pfam" id="PF04183">
    <property type="entry name" value="IucA_IucC"/>
    <property type="match status" value="1"/>
</dbReference>
<dbReference type="Proteomes" id="UP000886520">
    <property type="component" value="Chromosome 22"/>
</dbReference>
<dbReference type="PANTHER" id="PTHR34384">
    <property type="entry name" value="L-2,3-DIAMINOPROPANOATE--CITRATE LIGASE"/>
    <property type="match status" value="1"/>
</dbReference>
<comment type="caution">
    <text evidence="2">The sequence shown here is derived from an EMBL/GenBank/DDBJ whole genome shotgun (WGS) entry which is preliminary data.</text>
</comment>
<reference evidence="2" key="1">
    <citation type="submission" date="2021-01" db="EMBL/GenBank/DDBJ databases">
        <title>Adiantum capillus-veneris genome.</title>
        <authorList>
            <person name="Fang Y."/>
            <person name="Liao Q."/>
        </authorList>
    </citation>
    <scope>NUCLEOTIDE SEQUENCE</scope>
    <source>
        <strain evidence="2">H3</strain>
        <tissue evidence="2">Leaf</tissue>
    </source>
</reference>
<dbReference type="InterPro" id="IPR037455">
    <property type="entry name" value="LucA/IucC-like"/>
</dbReference>
<feature type="domain" description="Aerobactin siderophore biosynthesis IucA/IucC N-terminal" evidence="1">
    <location>
        <begin position="265"/>
        <end position="477"/>
    </location>
</feature>
<protein>
    <recommendedName>
        <fullName evidence="1">Aerobactin siderophore biosynthesis IucA/IucC N-terminal domain-containing protein</fullName>
    </recommendedName>
</protein>
<dbReference type="EMBL" id="JABFUD020000022">
    <property type="protein sequence ID" value="KAI5062268.1"/>
    <property type="molecule type" value="Genomic_DNA"/>
</dbReference>
<organism evidence="2 3">
    <name type="scientific">Adiantum capillus-veneris</name>
    <name type="common">Maidenhair fern</name>
    <dbReference type="NCBI Taxonomy" id="13818"/>
    <lineage>
        <taxon>Eukaryota</taxon>
        <taxon>Viridiplantae</taxon>
        <taxon>Streptophyta</taxon>
        <taxon>Embryophyta</taxon>
        <taxon>Tracheophyta</taxon>
        <taxon>Polypodiopsida</taxon>
        <taxon>Polypodiidae</taxon>
        <taxon>Polypodiales</taxon>
        <taxon>Pteridineae</taxon>
        <taxon>Pteridaceae</taxon>
        <taxon>Vittarioideae</taxon>
        <taxon>Adiantum</taxon>
    </lineage>
</organism>
<dbReference type="InterPro" id="IPR007310">
    <property type="entry name" value="Aerobactin_biosyn_IucA/IucC_N"/>
</dbReference>
<evidence type="ECO:0000313" key="2">
    <source>
        <dbReference type="EMBL" id="KAI5062268.1"/>
    </source>
</evidence>
<dbReference type="Gene3D" id="1.10.510.40">
    <property type="match status" value="1"/>
</dbReference>
<sequence length="672" mass="74363">MSTEGKVLTGQNQTPESSDLLQKLYSSLQNLAVREQFTHPHSPTPNIVMPLIVSSHEQLYSSATANKPASTTSCLLHVSPTTFFHDKAHNGVVSRLLGCLVNEHLAEAHLLETSALPPNLSAAASSRGRAPAFSYWLCISSPAAIGENNTFWVPLRNVPLGALPADDEEDCSKLANGRSPRVRLLDPEDLGFPVLETTATGNVVAVPGARRIMEQLGRWHPDIADKATMELVTQEMENSALHQKTAYLRCLQERLPPLELATASAIEWEHSIIEGHATHPMHKSRFAVPPTLPICPDKDLRFPTIHFFAVSRSLVTIRGPFNELISPLLHGCTDAIDWRNETVVPVHELQLPNVHAKFPQARQLTFTQPARAQVSLRTVIIEALPHLNLKLSLGVKVSSCMRTISPWSTHIGPSFTPIAERLIENQELLQLCNELASVVIADADPEYARHFSCIIRQDAQSLAEPRGELVIVCAALAEKACSLQEGAESVVSSILRLNTQEQRSRFFGHYARRFLQAFLPPLYKHGVSFEAHLQNVLARFRRKCGGDPVADDGCTDWELVGFTVRDLGGIKVHQTTLRKTTGGLQVEVWNEEASVIARDVEEVHDVAFHTMFPILLSAHLSPKMAPLIKSRETDLLFANNQVTRAVCEEHNANLTIGCNSIEKHILRYSLME</sequence>
<keyword evidence="3" id="KW-1185">Reference proteome</keyword>